<evidence type="ECO:0000313" key="3">
    <source>
        <dbReference type="EnsemblMetazoa" id="BGLB022977-PA"/>
    </source>
</evidence>
<evidence type="ECO:0000259" key="2">
    <source>
        <dbReference type="PROSITE" id="PS51083"/>
    </source>
</evidence>
<dbReference type="VEuPathDB" id="VectorBase:BGLB022977"/>
<dbReference type="PANTHER" id="PTHR15555">
    <property type="entry name" value="ZINC FINGER HIT DOMAIN CONTAINING PROTEIN 2 PROTEIN FON -RELATED"/>
    <property type="match status" value="1"/>
</dbReference>
<dbReference type="STRING" id="6526.A0A2C9KSA7"/>
<keyword evidence="1" id="KW-0863">Zinc-finger</keyword>
<dbReference type="SUPFAM" id="SSF144232">
    <property type="entry name" value="HIT/MYND zinc finger-like"/>
    <property type="match status" value="1"/>
</dbReference>
<dbReference type="Proteomes" id="UP000076420">
    <property type="component" value="Unassembled WGS sequence"/>
</dbReference>
<dbReference type="CDD" id="cd23024">
    <property type="entry name" value="zf-HIT_ZNHIT2-3"/>
    <property type="match status" value="1"/>
</dbReference>
<proteinExistence type="predicted"/>
<dbReference type="AlphaFoldDB" id="A0A2C9KSA7"/>
<name>A0A2C9KSA7_BIOGL</name>
<sequence length="401" mass="46049">MEDLRVSRNAERSTCKICLLVEAKYTCPRCNLSYCSVPCYQSEKHVGCSEAFYKDWVVSELKDMTNNPDDRKKVLEMLSKDLEEKANEETDDESDDDLAVRLNGLDLDKDISTVWKRLTKKEREEFAKMYLDGRIATLIELWTPWWRSKKNNKLVTDKLEDDVKVEEKIPESLTDVPDINILLKSKRPSANLRFDLINILFSYAYVCRIHNGTHLECPVDSCQELLSISVVLNEQYSCSSLGEAIQKSVESFYKREKSSQSSSFKFLMTLLEDLLVLISGPGSTKCLTFMTAALSDLTQLLRMAHHIIKKEQKHCEELVSLKSQIFKAEKKILFLMGWLQRYGMGMHSVLPLLQFEIETRQSEHEAVSEIKSAVESSLDSIKALSAPQQEFSNKQKIIELT</sequence>
<dbReference type="OrthoDB" id="10005492at2759"/>
<dbReference type="PANTHER" id="PTHR15555:SF0">
    <property type="entry name" value="ZINC FINGER HIT DOMAIN-CONTAINING PROTEIN 2"/>
    <property type="match status" value="1"/>
</dbReference>
<dbReference type="InterPro" id="IPR039646">
    <property type="entry name" value="ZNHIT2"/>
</dbReference>
<dbReference type="Pfam" id="PF04438">
    <property type="entry name" value="zf-HIT"/>
    <property type="match status" value="1"/>
</dbReference>
<dbReference type="GO" id="GO:0008270">
    <property type="term" value="F:zinc ion binding"/>
    <property type="evidence" value="ECO:0007669"/>
    <property type="project" value="UniProtKB-UniRule"/>
</dbReference>
<reference evidence="3" key="1">
    <citation type="submission" date="2020-05" db="UniProtKB">
        <authorList>
            <consortium name="EnsemblMetazoa"/>
        </authorList>
    </citation>
    <scope>IDENTIFICATION</scope>
    <source>
        <strain evidence="3">BB02</strain>
    </source>
</reference>
<protein>
    <recommendedName>
        <fullName evidence="2">HIT-type domain-containing protein</fullName>
    </recommendedName>
</protein>
<dbReference type="InterPro" id="IPR007529">
    <property type="entry name" value="Znf_HIT"/>
</dbReference>
<feature type="domain" description="HIT-type" evidence="2">
    <location>
        <begin position="15"/>
        <end position="48"/>
    </location>
</feature>
<evidence type="ECO:0000313" key="4">
    <source>
        <dbReference type="Proteomes" id="UP000076420"/>
    </source>
</evidence>
<accession>A0A2C9KSA7</accession>
<dbReference type="Gene3D" id="3.30.60.190">
    <property type="match status" value="1"/>
</dbReference>
<dbReference type="EnsemblMetazoa" id="BGLB022977-RA">
    <property type="protein sequence ID" value="BGLB022977-PA"/>
    <property type="gene ID" value="BGLB022977"/>
</dbReference>
<dbReference type="PROSITE" id="PS51083">
    <property type="entry name" value="ZF_HIT"/>
    <property type="match status" value="1"/>
</dbReference>
<keyword evidence="1" id="KW-0862">Zinc</keyword>
<dbReference type="KEGG" id="bgt:106056535"/>
<evidence type="ECO:0000256" key="1">
    <source>
        <dbReference type="PROSITE-ProRule" id="PRU00453"/>
    </source>
</evidence>
<dbReference type="VEuPathDB" id="VectorBase:BGLAX_026697"/>
<keyword evidence="1" id="KW-0479">Metal-binding</keyword>
<gene>
    <name evidence="3" type="primary">106056535</name>
</gene>
<organism evidence="3 4">
    <name type="scientific">Biomphalaria glabrata</name>
    <name type="common">Bloodfluke planorb</name>
    <name type="synonym">Freshwater snail</name>
    <dbReference type="NCBI Taxonomy" id="6526"/>
    <lineage>
        <taxon>Eukaryota</taxon>
        <taxon>Metazoa</taxon>
        <taxon>Spiralia</taxon>
        <taxon>Lophotrochozoa</taxon>
        <taxon>Mollusca</taxon>
        <taxon>Gastropoda</taxon>
        <taxon>Heterobranchia</taxon>
        <taxon>Euthyneura</taxon>
        <taxon>Panpulmonata</taxon>
        <taxon>Hygrophila</taxon>
        <taxon>Lymnaeoidea</taxon>
        <taxon>Planorbidae</taxon>
        <taxon>Biomphalaria</taxon>
    </lineage>
</organism>